<organism evidence="1 2">
    <name type="scientific">Pseudonocardia bannensis</name>
    <dbReference type="NCBI Taxonomy" id="630973"/>
    <lineage>
        <taxon>Bacteria</taxon>
        <taxon>Bacillati</taxon>
        <taxon>Actinomycetota</taxon>
        <taxon>Actinomycetes</taxon>
        <taxon>Pseudonocardiales</taxon>
        <taxon>Pseudonocardiaceae</taxon>
        <taxon>Pseudonocardia</taxon>
    </lineage>
</organism>
<reference evidence="1 2" key="1">
    <citation type="submission" date="2020-04" db="EMBL/GenBank/DDBJ databases">
        <authorList>
            <person name="Klaysubun C."/>
            <person name="Duangmal K."/>
            <person name="Lipun K."/>
        </authorList>
    </citation>
    <scope>NUCLEOTIDE SEQUENCE [LARGE SCALE GENOMIC DNA]</scope>
    <source>
        <strain evidence="1 2">DSM 45300</strain>
    </source>
</reference>
<dbReference type="SUPFAM" id="SSF160104">
    <property type="entry name" value="Acetoacetate decarboxylase-like"/>
    <property type="match status" value="1"/>
</dbReference>
<name>A0A848DHA1_9PSEU</name>
<protein>
    <submittedName>
        <fullName evidence="1">Acetoacetate decarboxylase family protein</fullName>
    </submittedName>
</protein>
<proteinExistence type="predicted"/>
<gene>
    <name evidence="1" type="ORF">HF519_10240</name>
</gene>
<dbReference type="InterPro" id="IPR010451">
    <property type="entry name" value="Acetoacetate_decarboxylase"/>
</dbReference>
<sequence>MATLLDDGSWEIQGRRISFPVRISEASVACATYLVRADRARRLVDGTGLELVSVAGRTPLFLVFVDYKVNDLGDYDEVGVALLARHRGRTGPYIHQLPVTQTFTMEAGRALWGLPKWLSRTELDISGGHADCHLAEDDRHVLSASLSTLPGRLPGTVPGTLTALAPQGDQVLVSGVRMRARGVRLGFGAARVVLGSGHPMADELRSIGLPRRPVVTTIVDHVAFDMDPATPVPR</sequence>
<dbReference type="RefSeq" id="WP_169412516.1">
    <property type="nucleotide sequence ID" value="NZ_JAAXKZ010000028.1"/>
</dbReference>
<dbReference type="InterPro" id="IPR023375">
    <property type="entry name" value="ADC_dom_sf"/>
</dbReference>
<accession>A0A848DHA1</accession>
<keyword evidence="2" id="KW-1185">Reference proteome</keyword>
<dbReference type="Gene3D" id="2.40.400.10">
    <property type="entry name" value="Acetoacetate decarboxylase-like"/>
    <property type="match status" value="1"/>
</dbReference>
<evidence type="ECO:0000313" key="2">
    <source>
        <dbReference type="Proteomes" id="UP000586918"/>
    </source>
</evidence>
<comment type="caution">
    <text evidence="1">The sequence shown here is derived from an EMBL/GenBank/DDBJ whole genome shotgun (WGS) entry which is preliminary data.</text>
</comment>
<dbReference type="EMBL" id="JAAXKZ010000028">
    <property type="protein sequence ID" value="NMH91946.1"/>
    <property type="molecule type" value="Genomic_DNA"/>
</dbReference>
<dbReference type="Pfam" id="PF06314">
    <property type="entry name" value="ADC"/>
    <property type="match status" value="1"/>
</dbReference>
<dbReference type="AlphaFoldDB" id="A0A848DHA1"/>
<dbReference type="GO" id="GO:0016829">
    <property type="term" value="F:lyase activity"/>
    <property type="evidence" value="ECO:0007669"/>
    <property type="project" value="InterPro"/>
</dbReference>
<dbReference type="Proteomes" id="UP000586918">
    <property type="component" value="Unassembled WGS sequence"/>
</dbReference>
<evidence type="ECO:0000313" key="1">
    <source>
        <dbReference type="EMBL" id="NMH91946.1"/>
    </source>
</evidence>